<evidence type="ECO:0000256" key="20">
    <source>
        <dbReference type="SAM" id="Phobius"/>
    </source>
</evidence>
<dbReference type="InterPro" id="IPR004416">
    <property type="entry name" value="MnmG"/>
</dbReference>
<dbReference type="EC" id="3.4.-.-" evidence="19"/>
<evidence type="ECO:0000256" key="1">
    <source>
        <dbReference type="ARBA" id="ARBA00001947"/>
    </source>
</evidence>
<dbReference type="InterPro" id="IPR002218">
    <property type="entry name" value="MnmG-rel"/>
</dbReference>
<dbReference type="GO" id="GO:0030488">
    <property type="term" value="P:tRNA methylation"/>
    <property type="evidence" value="ECO:0007669"/>
    <property type="project" value="TreeGrafter"/>
</dbReference>
<keyword evidence="17" id="KW-0325">Glycoprotein</keyword>
<comment type="similarity">
    <text evidence="5 19">Belongs to the peptidase M28 family.</text>
</comment>
<feature type="domain" description="tRNA uridine 5-carboxymethylaminomethyl modification enzyme C-terminal subdomain" evidence="21">
    <location>
        <begin position="590"/>
        <end position="661"/>
    </location>
</feature>
<dbReference type="InterPro" id="IPR049312">
    <property type="entry name" value="GIDA_C_N"/>
</dbReference>
<feature type="transmembrane region" description="Helical" evidence="20">
    <location>
        <begin position="1305"/>
        <end position="1324"/>
    </location>
</feature>
<evidence type="ECO:0000256" key="19">
    <source>
        <dbReference type="RuleBase" id="RU361240"/>
    </source>
</evidence>
<evidence type="ECO:0000256" key="9">
    <source>
        <dbReference type="ARBA" id="ARBA00022723"/>
    </source>
</evidence>
<keyword evidence="11" id="KW-0256">Endoplasmic reticulum</keyword>
<feature type="transmembrane region" description="Helical" evidence="20">
    <location>
        <begin position="1163"/>
        <end position="1183"/>
    </location>
</feature>
<keyword evidence="15" id="KW-0482">Metalloprotease</keyword>
<dbReference type="Gene3D" id="3.40.630.10">
    <property type="entry name" value="Zn peptidases"/>
    <property type="match status" value="1"/>
</dbReference>
<keyword evidence="6" id="KW-0285">Flavoprotein</keyword>
<dbReference type="PANTHER" id="PTHR11806:SF0">
    <property type="entry name" value="PROTEIN MTO1 HOMOLOG, MITOCHONDRIAL"/>
    <property type="match status" value="1"/>
</dbReference>
<evidence type="ECO:0000256" key="16">
    <source>
        <dbReference type="ARBA" id="ARBA00023136"/>
    </source>
</evidence>
<evidence type="ECO:0000256" key="17">
    <source>
        <dbReference type="ARBA" id="ARBA00023180"/>
    </source>
</evidence>
<dbReference type="Gene3D" id="3.50.50.60">
    <property type="entry name" value="FAD/NAD(P)-binding domain"/>
    <property type="match status" value="2"/>
</dbReference>
<dbReference type="InterPro" id="IPR047001">
    <property type="entry name" value="MnmG_C_subdom"/>
</dbReference>
<feature type="transmembrane region" description="Helical" evidence="20">
    <location>
        <begin position="1263"/>
        <end position="1285"/>
    </location>
</feature>
<evidence type="ECO:0000256" key="3">
    <source>
        <dbReference type="ARBA" id="ARBA00004477"/>
    </source>
</evidence>
<comment type="cofactor">
    <cofactor evidence="1">
        <name>Zn(2+)</name>
        <dbReference type="ChEBI" id="CHEBI:29105"/>
    </cofactor>
</comment>
<evidence type="ECO:0000256" key="2">
    <source>
        <dbReference type="ARBA" id="ARBA00001974"/>
    </source>
</evidence>
<dbReference type="PANTHER" id="PTHR11806">
    <property type="entry name" value="GLUCOSE INHIBITED DIVISION PROTEIN A"/>
    <property type="match status" value="1"/>
</dbReference>
<dbReference type="SUPFAM" id="SSF53187">
    <property type="entry name" value="Zn-dependent exopeptidases"/>
    <property type="match status" value="1"/>
</dbReference>
<feature type="transmembrane region" description="Helical" evidence="20">
    <location>
        <begin position="1096"/>
        <end position="1114"/>
    </location>
</feature>
<organism evidence="22 23">
    <name type="scientific">Malassezia cuniculi</name>
    <dbReference type="NCBI Taxonomy" id="948313"/>
    <lineage>
        <taxon>Eukaryota</taxon>
        <taxon>Fungi</taxon>
        <taxon>Dikarya</taxon>
        <taxon>Basidiomycota</taxon>
        <taxon>Ustilaginomycotina</taxon>
        <taxon>Malasseziomycetes</taxon>
        <taxon>Malasseziales</taxon>
        <taxon>Malasseziaceae</taxon>
        <taxon>Malassezia</taxon>
    </lineage>
</organism>
<feature type="transmembrane region" description="Helical" evidence="20">
    <location>
        <begin position="1126"/>
        <end position="1151"/>
    </location>
</feature>
<dbReference type="EMBL" id="CP119878">
    <property type="protein sequence ID" value="WFD34961.1"/>
    <property type="molecule type" value="Genomic_DNA"/>
</dbReference>
<dbReference type="NCBIfam" id="TIGR00136">
    <property type="entry name" value="mnmG_gidA"/>
    <property type="match status" value="1"/>
</dbReference>
<feature type="transmembrane region" description="Helical" evidence="20">
    <location>
        <begin position="1195"/>
        <end position="1218"/>
    </location>
</feature>
<evidence type="ECO:0000256" key="11">
    <source>
        <dbReference type="ARBA" id="ARBA00022824"/>
    </source>
</evidence>
<comment type="function">
    <text evidence="18">Component of the MSS1-MTO1 complex that catalyzes the 5-carboxymethylaminomethyluridine (cmnm(5)U) modification at the 34th wobble position (U34) of mitochondrial tRNAs.</text>
</comment>
<keyword evidence="9 19" id="KW-0479">Metal-binding</keyword>
<gene>
    <name evidence="22" type="ORF">MCUN1_001807</name>
</gene>
<dbReference type="GO" id="GO:0005789">
    <property type="term" value="C:endoplasmic reticulum membrane"/>
    <property type="evidence" value="ECO:0007669"/>
    <property type="project" value="UniProtKB-SubCell"/>
</dbReference>
<dbReference type="GO" id="GO:0008237">
    <property type="term" value="F:metallopeptidase activity"/>
    <property type="evidence" value="ECO:0007669"/>
    <property type="project" value="UniProtKB-KW"/>
</dbReference>
<evidence type="ECO:0000313" key="22">
    <source>
        <dbReference type="EMBL" id="WFD34961.1"/>
    </source>
</evidence>
<dbReference type="SUPFAM" id="SSF51905">
    <property type="entry name" value="FAD/NAD(P)-binding domain"/>
    <property type="match status" value="1"/>
</dbReference>
<comment type="similarity">
    <text evidence="4">Belongs to the MnmG family.</text>
</comment>
<dbReference type="PROSITE" id="PS01280">
    <property type="entry name" value="GIDA_1"/>
    <property type="match status" value="1"/>
</dbReference>
<dbReference type="InterPro" id="IPR026904">
    <property type="entry name" value="MnmG_C"/>
</dbReference>
<evidence type="ECO:0000256" key="15">
    <source>
        <dbReference type="ARBA" id="ARBA00023049"/>
    </source>
</evidence>
<dbReference type="GO" id="GO:0006508">
    <property type="term" value="P:proteolysis"/>
    <property type="evidence" value="ECO:0007669"/>
    <property type="project" value="UniProtKB-KW"/>
</dbReference>
<evidence type="ECO:0000256" key="7">
    <source>
        <dbReference type="ARBA" id="ARBA00022670"/>
    </source>
</evidence>
<dbReference type="FunFam" id="3.50.50.60:FF:000002">
    <property type="entry name" value="tRNA uridine 5-carboxymethylaminomethyl modification enzyme MnmG"/>
    <property type="match status" value="1"/>
</dbReference>
<evidence type="ECO:0000256" key="14">
    <source>
        <dbReference type="ARBA" id="ARBA00022989"/>
    </source>
</evidence>
<comment type="subcellular location">
    <subcellularLocation>
        <location evidence="3">Endoplasmic reticulum membrane</location>
        <topology evidence="3">Multi-pass membrane protein</topology>
    </subcellularLocation>
</comment>
<feature type="transmembrane region" description="Helical" evidence="20">
    <location>
        <begin position="1336"/>
        <end position="1356"/>
    </location>
</feature>
<evidence type="ECO:0000256" key="10">
    <source>
        <dbReference type="ARBA" id="ARBA00022801"/>
    </source>
</evidence>
<dbReference type="InterPro" id="IPR044920">
    <property type="entry name" value="MnmG_C_subdom_sf"/>
</dbReference>
<keyword evidence="14 20" id="KW-1133">Transmembrane helix</keyword>
<dbReference type="InterPro" id="IPR020595">
    <property type="entry name" value="MnmG-rel_CS"/>
</dbReference>
<comment type="cofactor">
    <cofactor evidence="2">
        <name>FAD</name>
        <dbReference type="ChEBI" id="CHEBI:57692"/>
    </cofactor>
</comment>
<evidence type="ECO:0000256" key="18">
    <source>
        <dbReference type="ARBA" id="ARBA00054993"/>
    </source>
</evidence>
<dbReference type="Pfam" id="PF04389">
    <property type="entry name" value="Peptidase_M28"/>
    <property type="match status" value="1"/>
</dbReference>
<dbReference type="InterPro" id="IPR007484">
    <property type="entry name" value="Peptidase_M28"/>
</dbReference>
<evidence type="ECO:0000256" key="8">
    <source>
        <dbReference type="ARBA" id="ARBA00022692"/>
    </source>
</evidence>
<evidence type="ECO:0000256" key="5">
    <source>
        <dbReference type="ARBA" id="ARBA00010918"/>
    </source>
</evidence>
<evidence type="ECO:0000256" key="13">
    <source>
        <dbReference type="ARBA" id="ARBA00022833"/>
    </source>
</evidence>
<dbReference type="CDD" id="cd03875">
    <property type="entry name" value="M28_Fxna_like"/>
    <property type="match status" value="1"/>
</dbReference>
<dbReference type="PROSITE" id="PS01281">
    <property type="entry name" value="GIDA_2"/>
    <property type="match status" value="1"/>
</dbReference>
<keyword evidence="8 20" id="KW-0812">Transmembrane</keyword>
<dbReference type="GO" id="GO:0050660">
    <property type="term" value="F:flavin adenine dinucleotide binding"/>
    <property type="evidence" value="ECO:0007669"/>
    <property type="project" value="InterPro"/>
</dbReference>
<protein>
    <recommendedName>
        <fullName evidence="19">Peptide hydrolase</fullName>
        <ecNumber evidence="19">3.4.-.-</ecNumber>
    </recommendedName>
</protein>
<dbReference type="SMART" id="SM01228">
    <property type="entry name" value="GIDA_assoc_3"/>
    <property type="match status" value="1"/>
</dbReference>
<dbReference type="InterPro" id="IPR040131">
    <property type="entry name" value="MnmG_N"/>
</dbReference>
<keyword evidence="10 19" id="KW-0378">Hydrolase</keyword>
<dbReference type="Gene3D" id="1.10.150.570">
    <property type="entry name" value="GidA associated domain, C-terminal subdomain"/>
    <property type="match status" value="1"/>
</dbReference>
<accession>A0AAF0EV89</accession>
<evidence type="ECO:0000256" key="12">
    <source>
        <dbReference type="ARBA" id="ARBA00022827"/>
    </source>
</evidence>
<dbReference type="FunFam" id="3.40.630.10:FF:000008">
    <property type="entry name" value="Endoplasmic reticulum metallopeptidase 1"/>
    <property type="match status" value="1"/>
</dbReference>
<dbReference type="Pfam" id="PF01134">
    <property type="entry name" value="GIDA"/>
    <property type="match status" value="1"/>
</dbReference>
<keyword evidence="23" id="KW-1185">Reference proteome</keyword>
<reference evidence="22" key="1">
    <citation type="submission" date="2023-03" db="EMBL/GenBank/DDBJ databases">
        <title>Mating type loci evolution in Malassezia.</title>
        <authorList>
            <person name="Coelho M.A."/>
        </authorList>
    </citation>
    <scope>NUCLEOTIDE SEQUENCE</scope>
    <source>
        <strain evidence="22">CBS 11721</strain>
    </source>
</reference>
<dbReference type="Pfam" id="PF13932">
    <property type="entry name" value="SAM_GIDA_C"/>
    <property type="match status" value="1"/>
</dbReference>
<dbReference type="GO" id="GO:0002098">
    <property type="term" value="P:tRNA wobble uridine modification"/>
    <property type="evidence" value="ECO:0007669"/>
    <property type="project" value="InterPro"/>
</dbReference>
<evidence type="ECO:0000256" key="6">
    <source>
        <dbReference type="ARBA" id="ARBA00022630"/>
    </source>
</evidence>
<proteinExistence type="inferred from homology"/>
<keyword evidence="16 20" id="KW-0472">Membrane</keyword>
<evidence type="ECO:0000313" key="23">
    <source>
        <dbReference type="Proteomes" id="UP001219933"/>
    </source>
</evidence>
<sequence>MRGGAVARRLGLRTVHTVVIGGGHAGCEAAAASARTGAHTLLLTTDLATVGEMSCNPSLGGVGKGTLTRETDALGGLSGYVGDKSAVQFRMLNRSRGPAVHGPRAQIDRYLFKTKMQKALRDTPNLEMRAAAVHGLVLEWAPGKDPDEQAHVKGVTLSDGTIVPCSQVVLCTGTFLGGIIRLGASVRAAGRMLPLPSSGDEPATENLSKSLARAGFRLGRLKTGTPARIAADSVALGARFPLEEGSGRVRDARLEVVAGDESPRAFSFLHPDGPEIDPAKQLFCFGTHTTPATHDMIRSFVENGGDYVMAEATGPRYCPSLEAKVLRFPEKTRHPVWLEPEGFLDNPQGDGGVLYPNGLSNSLPAEAQARLLQTIPGLENCKMLRPGYAVEYDHIDPRELKPTLESKRIRGLALAGQINGTTGYEEAGAQGILAGLNAGLRAQNMPELKLMRSDAYIGVMVDDLRLQGVEEPYRMFTSRSEYRITLRPDNADERLMPLLLRVCPQAVSAERRTAFERVRADLDYGMHLLHTTRLAVARWNALGVAADGTGNKSALEILRRPHANIASLIPAIPELAALHPLTLERLGTHAAYLALLERQEAQIRAFAQDEALAIPRSLDYASLEGLSTEMKERFARVRPATLGEAKRVPGCTPAGYAVLMPPPAEPDPYVGLTDAQLEKVPLRYTPVKRNVFRELLFLGSYLVAVAVVTLMLHYELPTPMEVANGRPDAPISPSWYESFFAHKENAKDLAMYSPKNQATFTDGPLYSYFSEGNSMLTMQYLSEDIGYRVVGTKEHIEAEKWLLDILRRYEGWHDTGKDAAEPYRTQVEIFVQQADGRHRFEILGHPVWKQYYGMSNLIVRISDGGSSQDNALLLNAHIDSTIPSPGAADDGAGIAIMLEALRVLTLKGAPRLRHSVILLFNNGEESLQDASHLYMTQDNITSHTVRAVLNMEACGVSGPTLLFQATDAALIDAYAKVPHPFGTVLASDVFSSGIIMSDTDFRQFVEYGNGLAGLDMAIVGSSYLYHTRKDIPAYVERGVLQHFGENVLSLVESLAVDEQSPLPRIARRPGKRLLPIYFSFLGRWFVQIPARLYKQMILAAAVTVNFFISSVTRVERRAHSASVTFVAAGAMVLGLVAAVALSNVSAAILRLVGAPMSWFANEAYVLIVFGPPTLLGVVLAQLAARRLVEKTRWPYLEYATFTGSSIVLALGLMVLNMMGLGSSYILFIALLANLVPAIINDFVFVGYNKIANGRVPVDQRVHLFTYLFSIVPAATVGSQGVVAFLDLLVPLMGRLGRDAPVDHVMGSLVAALIGLNATCIVPLFHRYGTDAIRRAAAFFAAASVLVIAVFAVVPVFDATHPRRLFVHHVENITSGEFHYAMSTVDSVPTFDKLFEDAIRNVTNEPPKDTLSWTSAPHSSADVDIIFPLSEFVDVRRSTLLPTPREQAAARDKKRWSDFRVTCDAKVDAQALTRSVNLRLAHPGLMWAALSFDADIIEWEFKESPPEGHQRHILKDVSRDGENEFRLSFTYRIDAETAAQLGRASARSDTLVRSIPGHTPSPVQPGKLQIHYSALDSNGMYPQHRESASAAQVAIPDLEALDKFLTAEHPEVDAMLVSIVAGVAEC</sequence>
<evidence type="ECO:0000256" key="4">
    <source>
        <dbReference type="ARBA" id="ARBA00007653"/>
    </source>
</evidence>
<name>A0AAF0EV89_9BASI</name>
<dbReference type="InterPro" id="IPR036188">
    <property type="entry name" value="FAD/NAD-bd_sf"/>
</dbReference>
<evidence type="ECO:0000259" key="21">
    <source>
        <dbReference type="SMART" id="SM01228"/>
    </source>
</evidence>
<dbReference type="Proteomes" id="UP001219933">
    <property type="component" value="Chromosome 2"/>
</dbReference>
<dbReference type="InterPro" id="IPR048024">
    <property type="entry name" value="Fxna-like_M28_dom"/>
</dbReference>
<keyword evidence="13 19" id="KW-0862">Zinc</keyword>
<dbReference type="GO" id="GO:0046872">
    <property type="term" value="F:metal ion binding"/>
    <property type="evidence" value="ECO:0007669"/>
    <property type="project" value="UniProtKB-KW"/>
</dbReference>
<feature type="transmembrane region" description="Helical" evidence="20">
    <location>
        <begin position="1224"/>
        <end position="1243"/>
    </location>
</feature>
<keyword evidence="12" id="KW-0274">FAD</keyword>
<keyword evidence="7 19" id="KW-0645">Protease</keyword>
<dbReference type="Pfam" id="PF21680">
    <property type="entry name" value="GIDA_C_1st"/>
    <property type="match status" value="1"/>
</dbReference>